<accession>A0A150B1P5</accession>
<protein>
    <recommendedName>
        <fullName evidence="3">Glycosyltransferase</fullName>
    </recommendedName>
</protein>
<dbReference type="PATRIC" id="fig|1396.432.peg.3677"/>
<reference evidence="1 2" key="1">
    <citation type="submission" date="2015-12" db="EMBL/GenBank/DDBJ databases">
        <title>Bacillus cereus Group isolate.</title>
        <authorList>
            <person name="Kovac J."/>
        </authorList>
    </citation>
    <scope>NUCLEOTIDE SEQUENCE [LARGE SCALE GENOMIC DNA]</scope>
    <source>
        <strain evidence="1 2">FSL W8-0275</strain>
    </source>
</reference>
<name>A0A150B1P5_BACCE</name>
<evidence type="ECO:0000313" key="1">
    <source>
        <dbReference type="EMBL" id="KXX93929.1"/>
    </source>
</evidence>
<proteinExistence type="predicted"/>
<dbReference type="Gene3D" id="3.40.50.2000">
    <property type="entry name" value="Glycogen Phosphorylase B"/>
    <property type="match status" value="2"/>
</dbReference>
<dbReference type="RefSeq" id="WP_017561062.1">
    <property type="nucleotide sequence ID" value="NZ_JARPVK010000004.1"/>
</dbReference>
<dbReference type="PANTHER" id="PTHR12526:SF630">
    <property type="entry name" value="GLYCOSYLTRANSFERASE"/>
    <property type="match status" value="1"/>
</dbReference>
<sequence length="422" mass="48840">MKILFITNKLPFPKNDGRKNILMQYIETIKNIDSGIEIVNASFIDDEVFIEQQPNEISKIIRLDQPKLLEKLFNLIWYTILLRKWPLQVSMYYSRKTHRKIMDIMKGNDFTHVVYDMVRVAPYIPKETDAELVMNYDDLLSLRYERQLEYINYIPSILGGVASYFPGFVNRVIGSKWLQKKILKFESKLLKKYEKEVAQQFNHLVFTSPKESNDFASVVKHKSSVGIPMAYNIENTIASRGNIMFNKVLFIGKMDIPHNVAAVLYFCEKIWPLVKKADNNLEFHIIGKNPIRAVRELEEKFEGVKVIGPVEDITSVMKQYSVFVAPLVFGTGIKTKVIEALANGVPVVSTHIGAEGINFKNGYNMYVSDNEEQFAEYILELTHSENRNDEFSIKGKELVEQEFSTVSMTDKWKNILTQNKKY</sequence>
<evidence type="ECO:0000313" key="2">
    <source>
        <dbReference type="Proteomes" id="UP000075591"/>
    </source>
</evidence>
<dbReference type="Pfam" id="PF13692">
    <property type="entry name" value="Glyco_trans_1_4"/>
    <property type="match status" value="1"/>
</dbReference>
<dbReference type="Proteomes" id="UP000075591">
    <property type="component" value="Unassembled WGS sequence"/>
</dbReference>
<dbReference type="EMBL" id="LOMT01000106">
    <property type="protein sequence ID" value="KXX93929.1"/>
    <property type="molecule type" value="Genomic_DNA"/>
</dbReference>
<gene>
    <name evidence="1" type="ORF">AT274_13630</name>
</gene>
<dbReference type="PANTHER" id="PTHR12526">
    <property type="entry name" value="GLYCOSYLTRANSFERASE"/>
    <property type="match status" value="1"/>
</dbReference>
<dbReference type="CDD" id="cd03801">
    <property type="entry name" value="GT4_PimA-like"/>
    <property type="match status" value="1"/>
</dbReference>
<dbReference type="AlphaFoldDB" id="A0A150B1P5"/>
<evidence type="ECO:0008006" key="3">
    <source>
        <dbReference type="Google" id="ProtNLM"/>
    </source>
</evidence>
<organism evidence="1 2">
    <name type="scientific">Bacillus cereus</name>
    <dbReference type="NCBI Taxonomy" id="1396"/>
    <lineage>
        <taxon>Bacteria</taxon>
        <taxon>Bacillati</taxon>
        <taxon>Bacillota</taxon>
        <taxon>Bacilli</taxon>
        <taxon>Bacillales</taxon>
        <taxon>Bacillaceae</taxon>
        <taxon>Bacillus</taxon>
        <taxon>Bacillus cereus group</taxon>
    </lineage>
</organism>
<comment type="caution">
    <text evidence="1">The sequence shown here is derived from an EMBL/GenBank/DDBJ whole genome shotgun (WGS) entry which is preliminary data.</text>
</comment>
<dbReference type="SUPFAM" id="SSF53756">
    <property type="entry name" value="UDP-Glycosyltransferase/glycogen phosphorylase"/>
    <property type="match status" value="1"/>
</dbReference>